<dbReference type="OrthoDB" id="9128719at2"/>
<dbReference type="eggNOG" id="ENOG5032K0G">
    <property type="taxonomic scope" value="Bacteria"/>
</dbReference>
<dbReference type="InterPro" id="IPR046748">
    <property type="entry name" value="HipA_2"/>
</dbReference>
<feature type="domain" description="HipA-like kinase" evidence="1">
    <location>
        <begin position="40"/>
        <end position="167"/>
    </location>
</feature>
<sequence>MIRVARIVCVLGKADNGKFDAHRVKLVFHDSKYEVSAYAKKLRNQEFLVEILSALIGREIGLPIPEPIIAISLDGNEVLFASVDVEFPDLTRRLNVDNNKLMDTPENSALLKKVSEWIHIYDAIGFDEWIANDDRNLGNILFDGKDKFFLIDHNQAMRLPFAPETPIDNKLLLIKLLFTQDEVGKQRIKNHISAMVDGIDPNLPESIVNRLLAQYPGLDRTILTSMVDFLHKRLGHIPEIANQKIITHQMSL</sequence>
<evidence type="ECO:0000259" key="1">
    <source>
        <dbReference type="Pfam" id="PF20613"/>
    </source>
</evidence>
<proteinExistence type="predicted"/>
<accession>V5E342</accession>
<dbReference type="AlphaFoldDB" id="V5E342"/>
<evidence type="ECO:0000313" key="3">
    <source>
        <dbReference type="Proteomes" id="UP000017842"/>
    </source>
</evidence>
<dbReference type="Proteomes" id="UP000017842">
    <property type="component" value="Unassembled WGS sequence"/>
</dbReference>
<comment type="caution">
    <text evidence="2">The sequence shown here is derived from an EMBL/GenBank/DDBJ whole genome shotgun (WGS) entry which is preliminary data.</text>
</comment>
<name>V5E342_9GAMM</name>
<gene>
    <name evidence="2" type="ORF">MGMO_8c01200</name>
</gene>
<organism evidence="2 3">
    <name type="scientific">Methyloglobulus morosus KoM1</name>
    <dbReference type="NCBI Taxonomy" id="1116472"/>
    <lineage>
        <taxon>Bacteria</taxon>
        <taxon>Pseudomonadati</taxon>
        <taxon>Pseudomonadota</taxon>
        <taxon>Gammaproteobacteria</taxon>
        <taxon>Methylococcales</taxon>
        <taxon>Methylococcaceae</taxon>
        <taxon>Methyloglobulus</taxon>
    </lineage>
</organism>
<keyword evidence="3" id="KW-1185">Reference proteome</keyword>
<evidence type="ECO:0000313" key="2">
    <source>
        <dbReference type="EMBL" id="ESS73981.1"/>
    </source>
</evidence>
<reference evidence="2 3" key="1">
    <citation type="journal article" date="2013" name="Genome Announc.">
        <title>Draft Genome Sequence of the Methanotrophic Gammaproteobacterium Methyloglobulus morosus DSM 22980 Strain KoM1.</title>
        <authorList>
            <person name="Poehlein A."/>
            <person name="Deutzmann J.S."/>
            <person name="Daniel R."/>
            <person name="Simeonova D.D."/>
        </authorList>
    </citation>
    <scope>NUCLEOTIDE SEQUENCE [LARGE SCALE GENOMIC DNA]</scope>
    <source>
        <strain evidence="2 3">KoM1</strain>
    </source>
</reference>
<dbReference type="STRING" id="1116472.MGMO_8c01200"/>
<dbReference type="EMBL" id="AYLO01000008">
    <property type="protein sequence ID" value="ESS73981.1"/>
    <property type="molecule type" value="Genomic_DNA"/>
</dbReference>
<protein>
    <recommendedName>
        <fullName evidence="1">HipA-like kinase domain-containing protein</fullName>
    </recommendedName>
</protein>
<dbReference type="RefSeq" id="WP_023493216.1">
    <property type="nucleotide sequence ID" value="NZ_AYLO01000008.1"/>
</dbReference>
<dbReference type="Pfam" id="PF20613">
    <property type="entry name" value="HipA_2"/>
    <property type="match status" value="1"/>
</dbReference>